<dbReference type="EMBL" id="FOFU01000003">
    <property type="protein sequence ID" value="SEQ26770.1"/>
    <property type="molecule type" value="Genomic_DNA"/>
</dbReference>
<proteinExistence type="predicted"/>
<dbReference type="PROSITE" id="PS51257">
    <property type="entry name" value="PROKAR_LIPOPROTEIN"/>
    <property type="match status" value="1"/>
</dbReference>
<organism evidence="1 2">
    <name type="scientific">Treponema bryantii</name>
    <dbReference type="NCBI Taxonomy" id="163"/>
    <lineage>
        <taxon>Bacteria</taxon>
        <taxon>Pseudomonadati</taxon>
        <taxon>Spirochaetota</taxon>
        <taxon>Spirochaetia</taxon>
        <taxon>Spirochaetales</taxon>
        <taxon>Treponemataceae</taxon>
        <taxon>Treponema</taxon>
    </lineage>
</organism>
<gene>
    <name evidence="1" type="ORF">SAMN04487977_103213</name>
</gene>
<evidence type="ECO:0008006" key="3">
    <source>
        <dbReference type="Google" id="ProtNLM"/>
    </source>
</evidence>
<dbReference type="AlphaFoldDB" id="A0A1H9EM23"/>
<accession>A0A1H9EM23</accession>
<evidence type="ECO:0000313" key="1">
    <source>
        <dbReference type="EMBL" id="SEQ26770.1"/>
    </source>
</evidence>
<evidence type="ECO:0000313" key="2">
    <source>
        <dbReference type="Proteomes" id="UP000182360"/>
    </source>
</evidence>
<reference evidence="1 2" key="1">
    <citation type="submission" date="2016-10" db="EMBL/GenBank/DDBJ databases">
        <authorList>
            <person name="de Groot N.N."/>
        </authorList>
    </citation>
    <scope>NUCLEOTIDE SEQUENCE [LARGE SCALE GENOMIC DNA]</scope>
    <source>
        <strain evidence="1 2">B25</strain>
    </source>
</reference>
<name>A0A1H9EM23_9SPIR</name>
<keyword evidence="2" id="KW-1185">Reference proteome</keyword>
<dbReference type="Proteomes" id="UP000182360">
    <property type="component" value="Unassembled WGS sequence"/>
</dbReference>
<sequence>MKKIFSILLASMVIGLFSSCILVVPEHTMYFYNDTTKQYVYDWYLKDSDGDDHAASKDYCEVAPGEYDYISNLKEDCYQVWFCIYQTREQDYYVHTDNYFELNSDATFYLSDTKAYTGTPTSRSANSGNDNFEDTYVLKDSKGNEYKLVRD</sequence>
<protein>
    <recommendedName>
        <fullName evidence="3">Lipoprotein</fullName>
    </recommendedName>
</protein>
<dbReference type="RefSeq" id="WP_074642384.1">
    <property type="nucleotide sequence ID" value="NZ_FOFU01000003.1"/>
</dbReference>